<feature type="transmembrane region" description="Helical" evidence="1">
    <location>
        <begin position="72"/>
        <end position="92"/>
    </location>
</feature>
<feature type="transmembrane region" description="Helical" evidence="1">
    <location>
        <begin position="112"/>
        <end position="138"/>
    </location>
</feature>
<keyword evidence="1" id="KW-1133">Transmembrane helix</keyword>
<reference evidence="2 3" key="1">
    <citation type="submission" date="2016-12" db="EMBL/GenBank/DDBJ databases">
        <title>Genomic comparison of strains in the 'Actinomyces naeslundii' group.</title>
        <authorList>
            <person name="Mughal S.R."/>
            <person name="Do T."/>
            <person name="Gilbert S.C."/>
            <person name="Witherden E.A."/>
            <person name="Didelot X."/>
            <person name="Beighton D."/>
        </authorList>
    </citation>
    <scope>NUCLEOTIDE SEQUENCE [LARGE SCALE GENOMIC DNA]</scope>
    <source>
        <strain evidence="2 3">S64C</strain>
    </source>
</reference>
<evidence type="ECO:0000313" key="3">
    <source>
        <dbReference type="Proteomes" id="UP000185736"/>
    </source>
</evidence>
<evidence type="ECO:0000313" key="2">
    <source>
        <dbReference type="EMBL" id="OLL13779.1"/>
    </source>
</evidence>
<feature type="transmembrane region" description="Helical" evidence="1">
    <location>
        <begin position="145"/>
        <end position="168"/>
    </location>
</feature>
<feature type="transmembrane region" description="Helical" evidence="1">
    <location>
        <begin position="37"/>
        <end position="60"/>
    </location>
</feature>
<dbReference type="Proteomes" id="UP000185736">
    <property type="component" value="Unassembled WGS sequence"/>
</dbReference>
<evidence type="ECO:0000256" key="1">
    <source>
        <dbReference type="SAM" id="Phobius"/>
    </source>
</evidence>
<keyword evidence="1" id="KW-0472">Membrane</keyword>
<gene>
    <name evidence="2" type="ORF">BKH32_12065</name>
</gene>
<dbReference type="RefSeq" id="WP_075250249.1">
    <property type="nucleotide sequence ID" value="NZ_MSGO01000063.1"/>
</dbReference>
<sequence>MSGTGATSRVRTTAGMTTAWRRALHAELLKVVTLPAMWWSAAVAGAAAVATVMSVLQNVVDGRGFGFEEIAPTWALAVQIGFVAAGVAAAGGEHSTAQGMTSLLATPARGRLAVARLVVLTGTGLVAASVLVGASLAACPTMSTAALWAAGTTVVWLTAVLLLSAGLGAALRSVIGASTAAVVLVVLAPQLAVFLGDAARWFPGQAAQIWLAAGASQADVTSAGLIILAWTTAAQTAGIVRLVRADA</sequence>
<comment type="caution">
    <text evidence="2">The sequence shown here is derived from an EMBL/GenBank/DDBJ whole genome shotgun (WGS) entry which is preliminary data.</text>
</comment>
<organism evidence="2 3">
    <name type="scientific">Actinomyces oris</name>
    <dbReference type="NCBI Taxonomy" id="544580"/>
    <lineage>
        <taxon>Bacteria</taxon>
        <taxon>Bacillati</taxon>
        <taxon>Actinomycetota</taxon>
        <taxon>Actinomycetes</taxon>
        <taxon>Actinomycetales</taxon>
        <taxon>Actinomycetaceae</taxon>
        <taxon>Actinomyces</taxon>
    </lineage>
</organism>
<protein>
    <submittedName>
        <fullName evidence="2">Cupin</fullName>
    </submittedName>
</protein>
<dbReference type="AlphaFoldDB" id="A0A1Q8HY46"/>
<keyword evidence="1" id="KW-0812">Transmembrane</keyword>
<accession>A0A1Q8HY46</accession>
<feature type="transmembrane region" description="Helical" evidence="1">
    <location>
        <begin position="174"/>
        <end position="195"/>
    </location>
</feature>
<proteinExistence type="predicted"/>
<dbReference type="EMBL" id="MSGO01000063">
    <property type="protein sequence ID" value="OLL13779.1"/>
    <property type="molecule type" value="Genomic_DNA"/>
</dbReference>
<name>A0A1Q8HY46_9ACTO</name>